<sequence length="35" mass="4175">YADGKISQFVRSEFKRAPTEHFDEQWETMAQQLLS</sequence>
<feature type="domain" description="Nucleoid occlusion factor SlmA-like C-terminal" evidence="1">
    <location>
        <begin position="1"/>
        <end position="33"/>
    </location>
</feature>
<reference evidence="2 3" key="1">
    <citation type="submission" date="2018-03" db="EMBL/GenBank/DDBJ databases">
        <title>Cross-interface Injection: A General Nanoliter Liquid Handling Method Applied to Single Cells Genome Amplification Automated Nanoliter Liquid Handling Applied to Single Cell Multiple Displacement Amplification.</title>
        <authorList>
            <person name="Yun J."/>
            <person name="Xu P."/>
            <person name="Xu J."/>
            <person name="Dai X."/>
            <person name="Wang Y."/>
            <person name="Zheng X."/>
            <person name="Cao C."/>
            <person name="Yi Q."/>
            <person name="Zhu Y."/>
            <person name="Wang L."/>
            <person name="Dong Z."/>
            <person name="Huang Y."/>
            <person name="Huang L."/>
            <person name="Du W."/>
        </authorList>
    </citation>
    <scope>NUCLEOTIDE SEQUENCE [LARGE SCALE GENOMIC DNA]</scope>
    <source>
        <strain evidence="2 3">A12-4</strain>
    </source>
</reference>
<organism evidence="2 3">
    <name type="scientific">Pseudidiomarina aestuarii</name>
    <dbReference type="NCBI Taxonomy" id="624146"/>
    <lineage>
        <taxon>Bacteria</taxon>
        <taxon>Pseudomonadati</taxon>
        <taxon>Pseudomonadota</taxon>
        <taxon>Gammaproteobacteria</taxon>
        <taxon>Alteromonadales</taxon>
        <taxon>Idiomarinaceae</taxon>
        <taxon>Pseudidiomarina</taxon>
    </lineage>
</organism>
<name>A0A2T4D7P6_9GAMM</name>
<dbReference type="Gene3D" id="1.10.357.10">
    <property type="entry name" value="Tetracycline Repressor, domain 2"/>
    <property type="match status" value="1"/>
</dbReference>
<proteinExistence type="predicted"/>
<protein>
    <submittedName>
        <fullName evidence="2">Nucleoid occlusion factor SlmA</fullName>
    </submittedName>
</protein>
<dbReference type="AlphaFoldDB" id="A0A2T4D7P6"/>
<gene>
    <name evidence="2" type="ORF">C9927_01420</name>
</gene>
<dbReference type="Pfam" id="PF22276">
    <property type="entry name" value="SlmA-like_C"/>
    <property type="match status" value="1"/>
</dbReference>
<evidence type="ECO:0000313" key="2">
    <source>
        <dbReference type="EMBL" id="PTB89772.1"/>
    </source>
</evidence>
<accession>A0A2T4D7P6</accession>
<comment type="caution">
    <text evidence="2">The sequence shown here is derived from an EMBL/GenBank/DDBJ whole genome shotgun (WGS) entry which is preliminary data.</text>
</comment>
<dbReference type="EMBL" id="PYVF01000010">
    <property type="protein sequence ID" value="PTB89772.1"/>
    <property type="molecule type" value="Genomic_DNA"/>
</dbReference>
<dbReference type="InterPro" id="IPR054580">
    <property type="entry name" value="SlmA-like_C"/>
</dbReference>
<feature type="non-terminal residue" evidence="2">
    <location>
        <position position="1"/>
    </location>
</feature>
<evidence type="ECO:0000313" key="3">
    <source>
        <dbReference type="Proteomes" id="UP000242087"/>
    </source>
</evidence>
<dbReference type="Proteomes" id="UP000242087">
    <property type="component" value="Unassembled WGS sequence"/>
</dbReference>
<evidence type="ECO:0000259" key="1">
    <source>
        <dbReference type="Pfam" id="PF22276"/>
    </source>
</evidence>